<reference evidence="1" key="1">
    <citation type="submission" date="2014-09" db="EMBL/GenBank/DDBJ databases">
        <authorList>
            <person name="Magalhaes I.L.F."/>
            <person name="Oliveira U."/>
            <person name="Santos F.R."/>
            <person name="Vidigal T.H.D.A."/>
            <person name="Brescovit A.D."/>
            <person name="Santos A.J."/>
        </authorList>
    </citation>
    <scope>NUCLEOTIDE SEQUENCE</scope>
    <source>
        <tissue evidence="1">Shoot tissue taken approximately 20 cm above the soil surface</tissue>
    </source>
</reference>
<organism evidence="1">
    <name type="scientific">Arundo donax</name>
    <name type="common">Giant reed</name>
    <name type="synonym">Donax arundinaceus</name>
    <dbReference type="NCBI Taxonomy" id="35708"/>
    <lineage>
        <taxon>Eukaryota</taxon>
        <taxon>Viridiplantae</taxon>
        <taxon>Streptophyta</taxon>
        <taxon>Embryophyta</taxon>
        <taxon>Tracheophyta</taxon>
        <taxon>Spermatophyta</taxon>
        <taxon>Magnoliopsida</taxon>
        <taxon>Liliopsida</taxon>
        <taxon>Poales</taxon>
        <taxon>Poaceae</taxon>
        <taxon>PACMAD clade</taxon>
        <taxon>Arundinoideae</taxon>
        <taxon>Arundineae</taxon>
        <taxon>Arundo</taxon>
    </lineage>
</organism>
<reference evidence="1" key="2">
    <citation type="journal article" date="2015" name="Data Brief">
        <title>Shoot transcriptome of the giant reed, Arundo donax.</title>
        <authorList>
            <person name="Barrero R.A."/>
            <person name="Guerrero F.D."/>
            <person name="Moolhuijzen P."/>
            <person name="Goolsby J.A."/>
            <person name="Tidwell J."/>
            <person name="Bellgard S.E."/>
            <person name="Bellgard M.I."/>
        </authorList>
    </citation>
    <scope>NUCLEOTIDE SEQUENCE</scope>
    <source>
        <tissue evidence="1">Shoot tissue taken approximately 20 cm above the soil surface</tissue>
    </source>
</reference>
<name>A0A0A8YM92_ARUDO</name>
<dbReference type="AlphaFoldDB" id="A0A0A8YM92"/>
<protein>
    <submittedName>
        <fullName evidence="1">Uncharacterized protein</fullName>
    </submittedName>
</protein>
<proteinExistence type="predicted"/>
<sequence length="54" mass="5899">MLSSTYMLSSLSTSLGMEMATTGTKDMAVAKKLEEWQMLAPIKGIPTTYACCYI</sequence>
<dbReference type="EMBL" id="GBRH01271207">
    <property type="protein sequence ID" value="JAD26688.1"/>
    <property type="molecule type" value="Transcribed_RNA"/>
</dbReference>
<accession>A0A0A8YM92</accession>
<evidence type="ECO:0000313" key="1">
    <source>
        <dbReference type="EMBL" id="JAD26688.1"/>
    </source>
</evidence>